<dbReference type="Proteomes" id="UP001066276">
    <property type="component" value="Chromosome 5"/>
</dbReference>
<feature type="region of interest" description="Disordered" evidence="1">
    <location>
        <begin position="1"/>
        <end position="24"/>
    </location>
</feature>
<feature type="compositionally biased region" description="Basic and acidic residues" evidence="1">
    <location>
        <begin position="7"/>
        <end position="16"/>
    </location>
</feature>
<sequence length="147" mass="16118">MKGKVKGSKDAGHEPDQPLGDGGTLETLVELDTTLKSHSAQFDRVLQAVLDTRTSLEARINAIGIEVNLRRVDHHNLPERVEGTENLFATFRHMVQDLQAQMTQVARPHRVLGLAKLCFPGAYNAGIRFTHSLHRPSRGQGAVGPVP</sequence>
<reference evidence="2" key="1">
    <citation type="journal article" date="2022" name="bioRxiv">
        <title>Sequencing and chromosome-scale assembly of the giantPleurodeles waltlgenome.</title>
        <authorList>
            <person name="Brown T."/>
            <person name="Elewa A."/>
            <person name="Iarovenko S."/>
            <person name="Subramanian E."/>
            <person name="Araus A.J."/>
            <person name="Petzold A."/>
            <person name="Susuki M."/>
            <person name="Suzuki K.-i.T."/>
            <person name="Hayashi T."/>
            <person name="Toyoda A."/>
            <person name="Oliveira C."/>
            <person name="Osipova E."/>
            <person name="Leigh N.D."/>
            <person name="Simon A."/>
            <person name="Yun M.H."/>
        </authorList>
    </citation>
    <scope>NUCLEOTIDE SEQUENCE</scope>
    <source>
        <strain evidence="2">20211129_DDA</strain>
        <tissue evidence="2">Liver</tissue>
    </source>
</reference>
<dbReference type="EMBL" id="JANPWB010000009">
    <property type="protein sequence ID" value="KAJ1157255.1"/>
    <property type="molecule type" value="Genomic_DNA"/>
</dbReference>
<comment type="caution">
    <text evidence="2">The sequence shown here is derived from an EMBL/GenBank/DDBJ whole genome shotgun (WGS) entry which is preliminary data.</text>
</comment>
<evidence type="ECO:0000256" key="1">
    <source>
        <dbReference type="SAM" id="MobiDB-lite"/>
    </source>
</evidence>
<name>A0AAV7S0I6_PLEWA</name>
<dbReference type="AlphaFoldDB" id="A0AAV7S0I6"/>
<proteinExistence type="predicted"/>
<keyword evidence="3" id="KW-1185">Reference proteome</keyword>
<evidence type="ECO:0000313" key="3">
    <source>
        <dbReference type="Proteomes" id="UP001066276"/>
    </source>
</evidence>
<evidence type="ECO:0000313" key="2">
    <source>
        <dbReference type="EMBL" id="KAJ1157255.1"/>
    </source>
</evidence>
<gene>
    <name evidence="2" type="ORF">NDU88_009970</name>
</gene>
<organism evidence="2 3">
    <name type="scientific">Pleurodeles waltl</name>
    <name type="common">Iberian ribbed newt</name>
    <dbReference type="NCBI Taxonomy" id="8319"/>
    <lineage>
        <taxon>Eukaryota</taxon>
        <taxon>Metazoa</taxon>
        <taxon>Chordata</taxon>
        <taxon>Craniata</taxon>
        <taxon>Vertebrata</taxon>
        <taxon>Euteleostomi</taxon>
        <taxon>Amphibia</taxon>
        <taxon>Batrachia</taxon>
        <taxon>Caudata</taxon>
        <taxon>Salamandroidea</taxon>
        <taxon>Salamandridae</taxon>
        <taxon>Pleurodelinae</taxon>
        <taxon>Pleurodeles</taxon>
    </lineage>
</organism>
<accession>A0AAV7S0I6</accession>
<protein>
    <submittedName>
        <fullName evidence="2">Uncharacterized protein</fullName>
    </submittedName>
</protein>